<gene>
    <name evidence="2" type="ORF">FZEAL_7732</name>
</gene>
<name>A0A8H4UFA2_9HYPO</name>
<feature type="region of interest" description="Disordered" evidence="1">
    <location>
        <begin position="18"/>
        <end position="98"/>
    </location>
</feature>
<reference evidence="2" key="2">
    <citation type="submission" date="2020-05" db="EMBL/GenBank/DDBJ databases">
        <authorList>
            <person name="Kim H.-S."/>
            <person name="Proctor R.H."/>
            <person name="Brown D.W."/>
        </authorList>
    </citation>
    <scope>NUCLEOTIDE SEQUENCE</scope>
    <source>
        <strain evidence="2">NRRL 22465</strain>
    </source>
</reference>
<evidence type="ECO:0000313" key="3">
    <source>
        <dbReference type="Proteomes" id="UP000635477"/>
    </source>
</evidence>
<feature type="compositionally biased region" description="Low complexity" evidence="1">
    <location>
        <begin position="41"/>
        <end position="50"/>
    </location>
</feature>
<evidence type="ECO:0000313" key="2">
    <source>
        <dbReference type="EMBL" id="KAF4975485.1"/>
    </source>
</evidence>
<dbReference type="EMBL" id="JABEYC010000636">
    <property type="protein sequence ID" value="KAF4975485.1"/>
    <property type="molecule type" value="Genomic_DNA"/>
</dbReference>
<keyword evidence="3" id="KW-1185">Reference proteome</keyword>
<dbReference type="Proteomes" id="UP000635477">
    <property type="component" value="Unassembled WGS sequence"/>
</dbReference>
<organism evidence="2 3">
    <name type="scientific">Fusarium zealandicum</name>
    <dbReference type="NCBI Taxonomy" id="1053134"/>
    <lineage>
        <taxon>Eukaryota</taxon>
        <taxon>Fungi</taxon>
        <taxon>Dikarya</taxon>
        <taxon>Ascomycota</taxon>
        <taxon>Pezizomycotina</taxon>
        <taxon>Sordariomycetes</taxon>
        <taxon>Hypocreomycetidae</taxon>
        <taxon>Hypocreales</taxon>
        <taxon>Nectriaceae</taxon>
        <taxon>Fusarium</taxon>
        <taxon>Fusarium staphyleae species complex</taxon>
    </lineage>
</organism>
<reference evidence="2" key="1">
    <citation type="journal article" date="2020" name="BMC Genomics">
        <title>Correction to: Identification and distribution of gene clusters required for synthesis of sphingolipid metabolism inhibitors in diverse species of the filamentous fungus Fusarium.</title>
        <authorList>
            <person name="Kim H.S."/>
            <person name="Lohmar J.M."/>
            <person name="Busman M."/>
            <person name="Brown D.W."/>
            <person name="Naumann T.A."/>
            <person name="Divon H.H."/>
            <person name="Lysoe E."/>
            <person name="Uhlig S."/>
            <person name="Proctor R.H."/>
        </authorList>
    </citation>
    <scope>NUCLEOTIDE SEQUENCE</scope>
    <source>
        <strain evidence="2">NRRL 22465</strain>
    </source>
</reference>
<dbReference type="AlphaFoldDB" id="A0A8H4UFA2"/>
<proteinExistence type="predicted"/>
<feature type="compositionally biased region" description="Low complexity" evidence="1">
    <location>
        <begin position="68"/>
        <end position="80"/>
    </location>
</feature>
<evidence type="ECO:0000256" key="1">
    <source>
        <dbReference type="SAM" id="MobiDB-lite"/>
    </source>
</evidence>
<accession>A0A8H4UFA2</accession>
<protein>
    <submittedName>
        <fullName evidence="2">Uncharacterized protein</fullName>
    </submittedName>
</protein>
<sequence>MPLFPTASETASRLLSRLANPLPPQKSHPAAAPINLDNAESSSASRSSSEPSPPTPPVELRRLPKAPSRSSSLSTSNSSDISHRERHKLASQAWREYW</sequence>
<comment type="caution">
    <text evidence="2">The sequence shown here is derived from an EMBL/GenBank/DDBJ whole genome shotgun (WGS) entry which is preliminary data.</text>
</comment>